<sequence>MQNIAHMGEAIRGQSFIVDKLIGMADEIVDLVPPNNPNEPLSSICFFAPNSEPHYMELAPEDGDVEVVPWPSANFEKAERMTILTNSNPFTLKLRRSNGEELEA</sequence>
<name>A0A564YUC1_HYMDI</name>
<dbReference type="Proteomes" id="UP000321570">
    <property type="component" value="Unassembled WGS sequence"/>
</dbReference>
<proteinExistence type="predicted"/>
<evidence type="ECO:0000313" key="2">
    <source>
        <dbReference type="Proteomes" id="UP000321570"/>
    </source>
</evidence>
<keyword evidence="2" id="KW-1185">Reference proteome</keyword>
<evidence type="ECO:0000313" key="1">
    <source>
        <dbReference type="EMBL" id="VUZ50164.1"/>
    </source>
</evidence>
<dbReference type="EMBL" id="CABIJS010000355">
    <property type="protein sequence ID" value="VUZ50164.1"/>
    <property type="molecule type" value="Genomic_DNA"/>
</dbReference>
<reference evidence="1 2" key="1">
    <citation type="submission" date="2019-07" db="EMBL/GenBank/DDBJ databases">
        <authorList>
            <person name="Jastrzebski P J."/>
            <person name="Paukszto L."/>
            <person name="Jastrzebski P J."/>
        </authorList>
    </citation>
    <scope>NUCLEOTIDE SEQUENCE [LARGE SCALE GENOMIC DNA]</scope>
    <source>
        <strain evidence="1 2">WMS-il1</strain>
    </source>
</reference>
<feature type="non-terminal residue" evidence="1">
    <location>
        <position position="104"/>
    </location>
</feature>
<dbReference type="AlphaFoldDB" id="A0A564YUC1"/>
<protein>
    <submittedName>
        <fullName evidence="1">Uncharacterized protein</fullName>
    </submittedName>
</protein>
<gene>
    <name evidence="1" type="ORF">WMSIL1_LOCUS9189</name>
</gene>
<accession>A0A564YUC1</accession>
<organism evidence="1 2">
    <name type="scientific">Hymenolepis diminuta</name>
    <name type="common">Rat tapeworm</name>
    <dbReference type="NCBI Taxonomy" id="6216"/>
    <lineage>
        <taxon>Eukaryota</taxon>
        <taxon>Metazoa</taxon>
        <taxon>Spiralia</taxon>
        <taxon>Lophotrochozoa</taxon>
        <taxon>Platyhelminthes</taxon>
        <taxon>Cestoda</taxon>
        <taxon>Eucestoda</taxon>
        <taxon>Cyclophyllidea</taxon>
        <taxon>Hymenolepididae</taxon>
        <taxon>Hymenolepis</taxon>
    </lineage>
</organism>